<organism evidence="2 3">
    <name type="scientific">Palleronia aestuarii</name>
    <dbReference type="NCBI Taxonomy" id="568105"/>
    <lineage>
        <taxon>Bacteria</taxon>
        <taxon>Pseudomonadati</taxon>
        <taxon>Pseudomonadota</taxon>
        <taxon>Alphaproteobacteria</taxon>
        <taxon>Rhodobacterales</taxon>
        <taxon>Roseobacteraceae</taxon>
        <taxon>Palleronia</taxon>
    </lineage>
</organism>
<gene>
    <name evidence="2" type="ORF">LX81_03884</name>
</gene>
<dbReference type="Pfam" id="PF00480">
    <property type="entry name" value="ROK"/>
    <property type="match status" value="1"/>
</dbReference>
<comment type="caution">
    <text evidence="2">The sequence shown here is derived from an EMBL/GenBank/DDBJ whole genome shotgun (WGS) entry which is preliminary data.</text>
</comment>
<proteinExistence type="inferred from homology"/>
<dbReference type="AlphaFoldDB" id="A0A2W7NEZ4"/>
<dbReference type="Gene3D" id="3.30.420.40">
    <property type="match status" value="2"/>
</dbReference>
<dbReference type="CDD" id="cd00090">
    <property type="entry name" value="HTH_ARSR"/>
    <property type="match status" value="1"/>
</dbReference>
<dbReference type="PANTHER" id="PTHR18964:SF149">
    <property type="entry name" value="BIFUNCTIONAL UDP-N-ACETYLGLUCOSAMINE 2-EPIMERASE_N-ACETYLMANNOSAMINE KINASE"/>
    <property type="match status" value="1"/>
</dbReference>
<dbReference type="InterPro" id="IPR000600">
    <property type="entry name" value="ROK"/>
</dbReference>
<protein>
    <submittedName>
        <fullName evidence="2">Putative NBD/HSP70 family sugar kinase</fullName>
    </submittedName>
</protein>
<dbReference type="CDD" id="cd23763">
    <property type="entry name" value="ASKHA_ATPase_ROK"/>
    <property type="match status" value="1"/>
</dbReference>
<dbReference type="Pfam" id="PF13412">
    <property type="entry name" value="HTH_24"/>
    <property type="match status" value="1"/>
</dbReference>
<dbReference type="InterPro" id="IPR036390">
    <property type="entry name" value="WH_DNA-bd_sf"/>
</dbReference>
<dbReference type="Gene3D" id="1.10.10.10">
    <property type="entry name" value="Winged helix-like DNA-binding domain superfamily/Winged helix DNA-binding domain"/>
    <property type="match status" value="1"/>
</dbReference>
<dbReference type="SUPFAM" id="SSF46785">
    <property type="entry name" value="Winged helix' DNA-binding domain"/>
    <property type="match status" value="1"/>
</dbReference>
<dbReference type="GO" id="GO:0006355">
    <property type="term" value="P:regulation of DNA-templated transcription"/>
    <property type="evidence" value="ECO:0007669"/>
    <property type="project" value="UniProtKB-ARBA"/>
</dbReference>
<comment type="similarity">
    <text evidence="1">Belongs to the ROK (NagC/XylR) family.</text>
</comment>
<dbReference type="InterPro" id="IPR043129">
    <property type="entry name" value="ATPase_NBD"/>
</dbReference>
<evidence type="ECO:0000313" key="2">
    <source>
        <dbReference type="EMBL" id="PZX11706.1"/>
    </source>
</evidence>
<accession>A0A2W7NEZ4</accession>
<dbReference type="InterPro" id="IPR011991">
    <property type="entry name" value="ArsR-like_HTH"/>
</dbReference>
<dbReference type="PANTHER" id="PTHR18964">
    <property type="entry name" value="ROK (REPRESSOR, ORF, KINASE) FAMILY"/>
    <property type="match status" value="1"/>
</dbReference>
<sequence>MDDVLQGVVAAVQERSANERAILNLLRQGGPTSAAEIARRMDLSVQSASVITRKLETEGLVLRGAPVRGKKIGKPSRPISLDPNGALSVGLRIGRRRSDLVLIDFEGRVLDQRTVTYAYPTPDACLDLARTGLVEFREGLPEGLRNRIAGIGVGMPFDLWNWLDLLGAPRAEMRAWRDFPAEDAFTEAIGLPAYVGNDGSLACHGEHLFGAARDLPDFGYIYVGAFLGGGIVIDGRLYLGTRGNAGALASLPVAGAGGVMTQMVEFASIYSLERRLEARSPGKGATLLNQENWTGFEELEAGWIEETAHQIASASMTLVAVLDIPSVVIDGSFPPEVRQKLISRVEALVAIRDTRGIHRPQIVAGTLGTTACALGAGYRPIVARYLIE</sequence>
<keyword evidence="2" id="KW-0418">Kinase</keyword>
<reference evidence="2 3" key="1">
    <citation type="submission" date="2018-06" db="EMBL/GenBank/DDBJ databases">
        <title>Genomic Encyclopedia of Archaeal and Bacterial Type Strains, Phase II (KMG-II): from individual species to whole genera.</title>
        <authorList>
            <person name="Goeker M."/>
        </authorList>
    </citation>
    <scope>NUCLEOTIDE SEQUENCE [LARGE SCALE GENOMIC DNA]</scope>
    <source>
        <strain evidence="2 3">DSM 22009</strain>
    </source>
</reference>
<dbReference type="Proteomes" id="UP000248916">
    <property type="component" value="Unassembled WGS sequence"/>
</dbReference>
<dbReference type="SUPFAM" id="SSF53067">
    <property type="entry name" value="Actin-like ATPase domain"/>
    <property type="match status" value="1"/>
</dbReference>
<dbReference type="EMBL" id="QKZL01000030">
    <property type="protein sequence ID" value="PZX11706.1"/>
    <property type="molecule type" value="Genomic_DNA"/>
</dbReference>
<evidence type="ECO:0000256" key="1">
    <source>
        <dbReference type="ARBA" id="ARBA00006479"/>
    </source>
</evidence>
<evidence type="ECO:0000313" key="3">
    <source>
        <dbReference type="Proteomes" id="UP000248916"/>
    </source>
</evidence>
<keyword evidence="2" id="KW-0808">Transferase</keyword>
<name>A0A2W7NEZ4_9RHOB</name>
<keyword evidence="3" id="KW-1185">Reference proteome</keyword>
<dbReference type="GO" id="GO:0016301">
    <property type="term" value="F:kinase activity"/>
    <property type="evidence" value="ECO:0007669"/>
    <property type="project" value="UniProtKB-KW"/>
</dbReference>
<dbReference type="RefSeq" id="WP_170134036.1">
    <property type="nucleotide sequence ID" value="NZ_QKZL01000030.1"/>
</dbReference>
<dbReference type="InterPro" id="IPR036388">
    <property type="entry name" value="WH-like_DNA-bd_sf"/>
</dbReference>